<proteinExistence type="predicted"/>
<dbReference type="AlphaFoldDB" id="A0A6A6LL95"/>
<evidence type="ECO:0000313" key="4">
    <source>
        <dbReference type="EMBL" id="KAF2301774.1"/>
    </source>
</evidence>
<feature type="region of interest" description="Disordered" evidence="3">
    <location>
        <begin position="71"/>
        <end position="96"/>
    </location>
</feature>
<organism evidence="4 5">
    <name type="scientific">Hevea brasiliensis</name>
    <name type="common">Para rubber tree</name>
    <name type="synonym">Siphonia brasiliensis</name>
    <dbReference type="NCBI Taxonomy" id="3981"/>
    <lineage>
        <taxon>Eukaryota</taxon>
        <taxon>Viridiplantae</taxon>
        <taxon>Streptophyta</taxon>
        <taxon>Embryophyta</taxon>
        <taxon>Tracheophyta</taxon>
        <taxon>Spermatophyta</taxon>
        <taxon>Magnoliopsida</taxon>
        <taxon>eudicotyledons</taxon>
        <taxon>Gunneridae</taxon>
        <taxon>Pentapetalae</taxon>
        <taxon>rosids</taxon>
        <taxon>fabids</taxon>
        <taxon>Malpighiales</taxon>
        <taxon>Euphorbiaceae</taxon>
        <taxon>Crotonoideae</taxon>
        <taxon>Micrandreae</taxon>
        <taxon>Hevea</taxon>
    </lineage>
</organism>
<dbReference type="GO" id="GO:0005737">
    <property type="term" value="C:cytoplasm"/>
    <property type="evidence" value="ECO:0007669"/>
    <property type="project" value="TreeGrafter"/>
</dbReference>
<dbReference type="GO" id="GO:0046872">
    <property type="term" value="F:metal ion binding"/>
    <property type="evidence" value="ECO:0007669"/>
    <property type="project" value="UniProtKB-KW"/>
</dbReference>
<dbReference type="Gene3D" id="3.90.79.10">
    <property type="entry name" value="Nucleoside Triphosphate Pyrophosphohydrolase"/>
    <property type="match status" value="1"/>
</dbReference>
<keyword evidence="2" id="KW-0378">Hydrolase</keyword>
<evidence type="ECO:0000256" key="1">
    <source>
        <dbReference type="ARBA" id="ARBA00022723"/>
    </source>
</evidence>
<keyword evidence="5" id="KW-1185">Reference proteome</keyword>
<dbReference type="Proteomes" id="UP000467840">
    <property type="component" value="Chromosome 4"/>
</dbReference>
<protein>
    <submittedName>
        <fullName evidence="4">Uncharacterized protein</fullName>
    </submittedName>
</protein>
<reference evidence="4 5" key="1">
    <citation type="journal article" date="2020" name="Mol. Plant">
        <title>The Chromosome-Based Rubber Tree Genome Provides New Insights into Spurge Genome Evolution and Rubber Biosynthesis.</title>
        <authorList>
            <person name="Liu J."/>
            <person name="Shi C."/>
            <person name="Shi C.C."/>
            <person name="Li W."/>
            <person name="Zhang Q.J."/>
            <person name="Zhang Y."/>
            <person name="Li K."/>
            <person name="Lu H.F."/>
            <person name="Shi C."/>
            <person name="Zhu S.T."/>
            <person name="Xiao Z.Y."/>
            <person name="Nan H."/>
            <person name="Yue Y."/>
            <person name="Zhu X.G."/>
            <person name="Wu Y."/>
            <person name="Hong X.N."/>
            <person name="Fan G.Y."/>
            <person name="Tong Y."/>
            <person name="Zhang D."/>
            <person name="Mao C.L."/>
            <person name="Liu Y.L."/>
            <person name="Hao S.J."/>
            <person name="Liu W.Q."/>
            <person name="Lv M.Q."/>
            <person name="Zhang H.B."/>
            <person name="Liu Y."/>
            <person name="Hu-Tang G.R."/>
            <person name="Wang J.P."/>
            <person name="Wang J.H."/>
            <person name="Sun Y.H."/>
            <person name="Ni S.B."/>
            <person name="Chen W.B."/>
            <person name="Zhang X.C."/>
            <person name="Jiao Y.N."/>
            <person name="Eichler E.E."/>
            <person name="Li G.H."/>
            <person name="Liu X."/>
            <person name="Gao L.Z."/>
        </authorList>
    </citation>
    <scope>NUCLEOTIDE SEQUENCE [LARGE SCALE GENOMIC DNA]</scope>
    <source>
        <strain evidence="5">cv. GT1</strain>
        <tissue evidence="4">Leaf</tissue>
    </source>
</reference>
<dbReference type="GO" id="GO:0005634">
    <property type="term" value="C:nucleus"/>
    <property type="evidence" value="ECO:0007669"/>
    <property type="project" value="TreeGrafter"/>
</dbReference>
<dbReference type="PANTHER" id="PTHR12629:SF58">
    <property type="entry name" value="NUDIX HYDROLASE 12, MITOCHONDRIAL"/>
    <property type="match status" value="1"/>
</dbReference>
<accession>A0A6A6LL95</accession>
<dbReference type="EMBL" id="JAAGAX010000010">
    <property type="protein sequence ID" value="KAF2301774.1"/>
    <property type="molecule type" value="Genomic_DNA"/>
</dbReference>
<dbReference type="GO" id="GO:0016787">
    <property type="term" value="F:hydrolase activity"/>
    <property type="evidence" value="ECO:0007669"/>
    <property type="project" value="UniProtKB-KW"/>
</dbReference>
<sequence length="203" mass="23170">MSSILARTGRHRQRYENNVRLVSGCIPYRLRKDDDEESNDLENRIEVLMVSSPNRTDLVFPKGGWEDDETVYESSMSRSHRRSRSERNTQSRKYPLEFGTSKARVDKILAPWKEAAKESSKHKRCIEFCRYEWMREALEIFLGVIAEDKKPEMEEEIVELSSVPVPEVVADCAILSSNCCAKPVNGQHDGVISFPGNSQGACL</sequence>
<evidence type="ECO:0000256" key="3">
    <source>
        <dbReference type="SAM" id="MobiDB-lite"/>
    </source>
</evidence>
<evidence type="ECO:0000256" key="2">
    <source>
        <dbReference type="ARBA" id="ARBA00022801"/>
    </source>
</evidence>
<dbReference type="PANTHER" id="PTHR12629">
    <property type="entry name" value="DIPHOSPHOINOSITOL POLYPHOSPHATE PHOSPHOHYDROLASE"/>
    <property type="match status" value="1"/>
</dbReference>
<comment type="caution">
    <text evidence="4">The sequence shown here is derived from an EMBL/GenBank/DDBJ whole genome shotgun (WGS) entry which is preliminary data.</text>
</comment>
<keyword evidence="1" id="KW-0479">Metal-binding</keyword>
<name>A0A6A6LL95_HEVBR</name>
<gene>
    <name evidence="4" type="ORF">GH714_029094</name>
</gene>
<evidence type="ECO:0000313" key="5">
    <source>
        <dbReference type="Proteomes" id="UP000467840"/>
    </source>
</evidence>